<dbReference type="GeneID" id="63027055"/>
<protein>
    <recommendedName>
        <fullName evidence="3">Tail assembly chaperone</fullName>
    </recommendedName>
</protein>
<dbReference type="EMBL" id="MH669000">
    <property type="protein sequence ID" value="AXQ60643.1"/>
    <property type="molecule type" value="Genomic_DNA"/>
</dbReference>
<evidence type="ECO:0000313" key="1">
    <source>
        <dbReference type="EMBL" id="AXQ60643.1"/>
    </source>
</evidence>
<sequence length="194" mass="21825">MAATPKATASIATWRKFMGEQYPEIDTTGMTRADMRDLHKLRQEDSRSPAAELASASDVDIDSIPEELRFSTDTGEDRELERVAFMMDGNKFWLERPSDSAMTLYMNQLLSDDPRTRTNAMITLVQQSIDAGGLMYLQSRVTDKANNFDDALYGNVVGAVLRMWGDDFAASKFAEIQKAEQQNRAARRAAARRK</sequence>
<dbReference type="KEGG" id="vg:63027055"/>
<organism evidence="1 2">
    <name type="scientific">Gordonia phage Ali17</name>
    <dbReference type="NCBI Taxonomy" id="2301561"/>
    <lineage>
        <taxon>Viruses</taxon>
        <taxon>Duplodnaviria</taxon>
        <taxon>Heunggongvirae</taxon>
        <taxon>Uroviricota</taxon>
        <taxon>Caudoviricetes</taxon>
        <taxon>Stackebrandtviridae</taxon>
        <taxon>Schenleyvirinae</taxon>
        <taxon>Leonardvirus</taxon>
        <taxon>Leonardvirus ali17</taxon>
    </lineage>
</organism>
<reference evidence="1 2" key="1">
    <citation type="submission" date="2018-07" db="EMBL/GenBank/DDBJ databases">
        <authorList>
            <person name="Celious N.A."/>
            <person name="Jones R.M."/>
            <person name="Banks M.D."/>
            <person name="Grant A."/>
            <person name="McCray S.R."/>
            <person name="Melton Z.A."/>
            <person name="Mitchell A.N."/>
            <person name="Smalls C.A."/>
            <person name="Postiglione A.E."/>
            <person name="Patwardhan S."/>
            <person name="Newman R.H."/>
            <person name="Coomans R.J."/>
            <person name="Warner M.H."/>
            <person name="Garlena R.A."/>
            <person name="Russell D.A."/>
            <person name="Pope W.H."/>
            <person name="Jacobs-Sera D."/>
            <person name="Hatfull G.F."/>
        </authorList>
    </citation>
    <scope>NUCLEOTIDE SEQUENCE [LARGE SCALE GENOMIC DNA]</scope>
</reference>
<keyword evidence="2" id="KW-1185">Reference proteome</keyword>
<evidence type="ECO:0008006" key="3">
    <source>
        <dbReference type="Google" id="ProtNLM"/>
    </source>
</evidence>
<accession>A0A385DMR1</accession>
<dbReference type="RefSeq" id="YP_010002504.1">
    <property type="nucleotide sequence ID" value="NC_053245.1"/>
</dbReference>
<evidence type="ECO:0000313" key="2">
    <source>
        <dbReference type="Proteomes" id="UP000262272"/>
    </source>
</evidence>
<proteinExistence type="predicted"/>
<gene>
    <name evidence="1" type="primary">27</name>
    <name evidence="1" type="ORF">SEA_ALI17_27</name>
</gene>
<dbReference type="Proteomes" id="UP000262272">
    <property type="component" value="Segment"/>
</dbReference>
<name>A0A385DMR1_9CAUD</name>